<keyword evidence="3 11" id="KW-1134">Transmembrane beta strand</keyword>
<evidence type="ECO:0000256" key="13">
    <source>
        <dbReference type="SAM" id="SignalP"/>
    </source>
</evidence>
<keyword evidence="6" id="KW-0408">Iron</keyword>
<keyword evidence="13" id="KW-0732">Signal</keyword>
<evidence type="ECO:0000256" key="10">
    <source>
        <dbReference type="ARBA" id="ARBA00023237"/>
    </source>
</evidence>
<feature type="signal peptide" evidence="13">
    <location>
        <begin position="1"/>
        <end position="23"/>
    </location>
</feature>
<dbReference type="PROSITE" id="PS52016">
    <property type="entry name" value="TONB_DEPENDENT_REC_3"/>
    <property type="match status" value="1"/>
</dbReference>
<dbReference type="CDD" id="cd01347">
    <property type="entry name" value="ligand_gated_channel"/>
    <property type="match status" value="1"/>
</dbReference>
<dbReference type="Gene3D" id="2.40.170.20">
    <property type="entry name" value="TonB-dependent receptor, beta-barrel domain"/>
    <property type="match status" value="1"/>
</dbReference>
<evidence type="ECO:0000256" key="4">
    <source>
        <dbReference type="ARBA" id="ARBA00022496"/>
    </source>
</evidence>
<protein>
    <recommendedName>
        <fullName evidence="18">TonB-denpendent receptor</fullName>
    </recommendedName>
</protein>
<organism evidence="16 17">
    <name type="scientific">Dethiosulfatarculus sandiegensis</name>
    <dbReference type="NCBI Taxonomy" id="1429043"/>
    <lineage>
        <taxon>Bacteria</taxon>
        <taxon>Pseudomonadati</taxon>
        <taxon>Thermodesulfobacteriota</taxon>
        <taxon>Desulfarculia</taxon>
        <taxon>Desulfarculales</taxon>
        <taxon>Desulfarculaceae</taxon>
        <taxon>Dethiosulfatarculus</taxon>
    </lineage>
</organism>
<proteinExistence type="inferred from homology"/>
<evidence type="ECO:0000259" key="14">
    <source>
        <dbReference type="Pfam" id="PF00593"/>
    </source>
</evidence>
<dbReference type="RefSeq" id="WP_044348278.1">
    <property type="nucleotide sequence ID" value="NZ_AZAC01000011.1"/>
</dbReference>
<dbReference type="InterPro" id="IPR036942">
    <property type="entry name" value="Beta-barrel_TonB_sf"/>
</dbReference>
<evidence type="ECO:0008006" key="18">
    <source>
        <dbReference type="Google" id="ProtNLM"/>
    </source>
</evidence>
<dbReference type="Pfam" id="PF07715">
    <property type="entry name" value="Plug"/>
    <property type="match status" value="1"/>
</dbReference>
<evidence type="ECO:0000256" key="12">
    <source>
        <dbReference type="RuleBase" id="RU003357"/>
    </source>
</evidence>
<dbReference type="PANTHER" id="PTHR32552:SF81">
    <property type="entry name" value="TONB-DEPENDENT OUTER MEMBRANE RECEPTOR"/>
    <property type="match status" value="1"/>
</dbReference>
<dbReference type="Pfam" id="PF00593">
    <property type="entry name" value="TonB_dep_Rec_b-barrel"/>
    <property type="match status" value="1"/>
</dbReference>
<dbReference type="EMBL" id="AZAC01000011">
    <property type="protein sequence ID" value="KIX14455.1"/>
    <property type="molecule type" value="Genomic_DNA"/>
</dbReference>
<comment type="caution">
    <text evidence="16">The sequence shown here is derived from an EMBL/GenBank/DDBJ whole genome shotgun (WGS) entry which is preliminary data.</text>
</comment>
<keyword evidence="2 11" id="KW-0813">Transport</keyword>
<dbReference type="GO" id="GO:0006826">
    <property type="term" value="P:iron ion transport"/>
    <property type="evidence" value="ECO:0007669"/>
    <property type="project" value="UniProtKB-KW"/>
</dbReference>
<evidence type="ECO:0000256" key="5">
    <source>
        <dbReference type="ARBA" id="ARBA00022692"/>
    </source>
</evidence>
<dbReference type="GO" id="GO:0009279">
    <property type="term" value="C:cell outer membrane"/>
    <property type="evidence" value="ECO:0007669"/>
    <property type="project" value="UniProtKB-SubCell"/>
</dbReference>
<comment type="subcellular location">
    <subcellularLocation>
        <location evidence="1 11">Cell outer membrane</location>
        <topology evidence="1 11">Multi-pass membrane protein</topology>
    </subcellularLocation>
</comment>
<dbReference type="AlphaFoldDB" id="A0A0D2JY19"/>
<keyword evidence="9 11" id="KW-0472">Membrane</keyword>
<evidence type="ECO:0000256" key="3">
    <source>
        <dbReference type="ARBA" id="ARBA00022452"/>
    </source>
</evidence>
<evidence type="ECO:0000256" key="9">
    <source>
        <dbReference type="ARBA" id="ARBA00023136"/>
    </source>
</evidence>
<dbReference type="STRING" id="1429043.X474_10190"/>
<reference evidence="16 17" key="1">
    <citation type="submission" date="2013-11" db="EMBL/GenBank/DDBJ databases">
        <title>Metagenomic analysis of a methanogenic consortium involved in long chain n-alkane degradation.</title>
        <authorList>
            <person name="Davidova I.A."/>
            <person name="Callaghan A.V."/>
            <person name="Wawrik B."/>
            <person name="Pruitt S."/>
            <person name="Marks C."/>
            <person name="Duncan K.E."/>
            <person name="Suflita J.M."/>
        </authorList>
    </citation>
    <scope>NUCLEOTIDE SEQUENCE [LARGE SCALE GENOMIC DNA]</scope>
    <source>
        <strain evidence="16 17">SPR</strain>
    </source>
</reference>
<dbReference type="SUPFAM" id="SSF56935">
    <property type="entry name" value="Porins"/>
    <property type="match status" value="1"/>
</dbReference>
<dbReference type="InterPro" id="IPR039426">
    <property type="entry name" value="TonB-dep_rcpt-like"/>
</dbReference>
<evidence type="ECO:0000259" key="15">
    <source>
        <dbReference type="Pfam" id="PF07715"/>
    </source>
</evidence>
<dbReference type="InterPro" id="IPR012910">
    <property type="entry name" value="Plug_dom"/>
</dbReference>
<evidence type="ECO:0000256" key="7">
    <source>
        <dbReference type="ARBA" id="ARBA00023065"/>
    </source>
</evidence>
<dbReference type="FunCoup" id="A0A0D2JY19">
    <property type="interactions" value="118"/>
</dbReference>
<evidence type="ECO:0000256" key="2">
    <source>
        <dbReference type="ARBA" id="ARBA00022448"/>
    </source>
</evidence>
<evidence type="ECO:0000256" key="11">
    <source>
        <dbReference type="PROSITE-ProRule" id="PRU01360"/>
    </source>
</evidence>
<accession>A0A0D2JY19</accession>
<gene>
    <name evidence="16" type="ORF">X474_10190</name>
</gene>
<comment type="similarity">
    <text evidence="11 12">Belongs to the TonB-dependent receptor family.</text>
</comment>
<evidence type="ECO:0000313" key="17">
    <source>
        <dbReference type="Proteomes" id="UP000032233"/>
    </source>
</evidence>
<feature type="domain" description="TonB-dependent receptor-like beta-barrel" evidence="14">
    <location>
        <begin position="260"/>
        <end position="660"/>
    </location>
</feature>
<feature type="domain" description="TonB-dependent receptor plug" evidence="15">
    <location>
        <begin position="48"/>
        <end position="152"/>
    </location>
</feature>
<evidence type="ECO:0000256" key="6">
    <source>
        <dbReference type="ARBA" id="ARBA00023004"/>
    </source>
</evidence>
<dbReference type="PANTHER" id="PTHR32552">
    <property type="entry name" value="FERRICHROME IRON RECEPTOR-RELATED"/>
    <property type="match status" value="1"/>
</dbReference>
<evidence type="ECO:0000256" key="1">
    <source>
        <dbReference type="ARBA" id="ARBA00004571"/>
    </source>
</evidence>
<keyword evidence="7" id="KW-0406">Ion transport</keyword>
<keyword evidence="5 11" id="KW-0812">Transmembrane</keyword>
<keyword evidence="17" id="KW-1185">Reference proteome</keyword>
<evidence type="ECO:0000256" key="8">
    <source>
        <dbReference type="ARBA" id="ARBA00023077"/>
    </source>
</evidence>
<sequence length="694" mass="78378">MQKKLTTALTLYLVLVFSLTAFAKQEKTQKTHQIEKLTVTAQKRAEDPQKVPIAMDVMSDIFIEDAIMQNTMDLTRFSPNVFMKDSPFENVIVIRGISSFGSSLNSPAAYYVNGVGYALHYMHDNELFDVERIEILKGPQGTLYGRNSESGVINIITKQPDNTLRGKILGEYGNYNSYRGVAKVSGPVIKDKLFLGAAAQYKYSDGYIENIHYGDDDVASVNRFNGRATLRWTPSEAWDISLIADLVNTDDTVGVFRYAKGSNITSPFETRHDEVDEHFKENGNSQVLNINYQADNWKLTSVTGVTYRTYSKFNDSDLWDNSARRMTNDYTYDDSQYSQEIRINSTGNGRLQWLGGLFASFEETNTNHENKSITANRVLSHHIAEIQSQGYAAFGQATYAIIPELRLTFGLRLDNQNLEGDYKNPVTNVSLQEDLDFTELLPKISISYDATPDATAYATVAKGYLAGGYNWCMNPTENTFNFDPEYSWNYEIGLKTNWLENRLGVNLALFYITTEDKQVSNIEPVTHLNTIANAAEASSYGFEIQVTAKPTEGLEVFANLGYTQAKFDNFLSSAWNSSYTDVVTQDLEGNYLPYAPKYTYNAGIQYRAENGFMGRVDLFGTGQFYGDAANSCEQEAYQLVNLRVGYEKENWEAYVWSKNLFDQEYLTWFQPNGSNLYAMDGPPLTFGVTVGYRF</sequence>
<keyword evidence="8 12" id="KW-0798">TonB box</keyword>
<evidence type="ECO:0000313" key="16">
    <source>
        <dbReference type="EMBL" id="KIX14455.1"/>
    </source>
</evidence>
<dbReference type="InParanoid" id="A0A0D2JY19"/>
<name>A0A0D2JY19_9BACT</name>
<keyword evidence="10 11" id="KW-0998">Cell outer membrane</keyword>
<feature type="chain" id="PRO_5002245254" description="TonB-denpendent receptor" evidence="13">
    <location>
        <begin position="24"/>
        <end position="694"/>
    </location>
</feature>
<dbReference type="PATRIC" id="fig|1429043.3.peg.2160"/>
<keyword evidence="4" id="KW-0410">Iron transport</keyword>
<dbReference type="InterPro" id="IPR000531">
    <property type="entry name" value="Beta-barrel_TonB"/>
</dbReference>
<dbReference type="Proteomes" id="UP000032233">
    <property type="component" value="Unassembled WGS sequence"/>
</dbReference>
<dbReference type="OrthoDB" id="9763670at2"/>